<reference evidence="6 7" key="1">
    <citation type="submission" date="2019-01" db="EMBL/GenBank/DDBJ databases">
        <authorList>
            <person name="Chen W.-M."/>
        </authorList>
    </citation>
    <scope>NUCLEOTIDE SEQUENCE [LARGE SCALE GENOMIC DNA]</scope>
    <source>
        <strain evidence="6 7">KYPC3</strain>
    </source>
</reference>
<evidence type="ECO:0000259" key="4">
    <source>
        <dbReference type="Pfam" id="PF01464"/>
    </source>
</evidence>
<feature type="domain" description="Lytic transglycosylase superhelical linker" evidence="5">
    <location>
        <begin position="414"/>
        <end position="479"/>
    </location>
</feature>
<evidence type="ECO:0000313" key="6">
    <source>
        <dbReference type="EMBL" id="RVU40126.1"/>
    </source>
</evidence>
<keyword evidence="2 3" id="KW-0732">Signal</keyword>
<dbReference type="GO" id="GO:0042597">
    <property type="term" value="C:periplasmic space"/>
    <property type="evidence" value="ECO:0007669"/>
    <property type="project" value="InterPro"/>
</dbReference>
<dbReference type="SUPFAM" id="SSF48435">
    <property type="entry name" value="Bacterial muramidases"/>
    <property type="match status" value="1"/>
</dbReference>
<dbReference type="Pfam" id="PF14718">
    <property type="entry name" value="SLT_L"/>
    <property type="match status" value="1"/>
</dbReference>
<comment type="similarity">
    <text evidence="1">Belongs to the transglycosylase Slt family.</text>
</comment>
<dbReference type="Gene3D" id="1.10.1240.20">
    <property type="entry name" value="Lytic transglycosylase, superhelical linker domain"/>
    <property type="match status" value="1"/>
</dbReference>
<proteinExistence type="inferred from homology"/>
<dbReference type="InterPro" id="IPR008939">
    <property type="entry name" value="Lytic_TGlycosylase_superhlx_U"/>
</dbReference>
<accession>A0A437R013</accession>
<dbReference type="GO" id="GO:0004553">
    <property type="term" value="F:hydrolase activity, hydrolyzing O-glycosyl compounds"/>
    <property type="evidence" value="ECO:0007669"/>
    <property type="project" value="InterPro"/>
</dbReference>
<dbReference type="Pfam" id="PF01464">
    <property type="entry name" value="SLT"/>
    <property type="match status" value="1"/>
</dbReference>
<evidence type="ECO:0000259" key="5">
    <source>
        <dbReference type="Pfam" id="PF14718"/>
    </source>
</evidence>
<keyword evidence="7" id="KW-1185">Reference proteome</keyword>
<comment type="caution">
    <text evidence="6">The sequence shown here is derived from an EMBL/GenBank/DDBJ whole genome shotgun (WGS) entry which is preliminary data.</text>
</comment>
<dbReference type="RefSeq" id="WP_127698455.1">
    <property type="nucleotide sequence ID" value="NZ_SACS01000006.1"/>
</dbReference>
<feature type="chain" id="PRO_5019019002" evidence="3">
    <location>
        <begin position="36"/>
        <end position="649"/>
    </location>
</feature>
<dbReference type="AlphaFoldDB" id="A0A437R013"/>
<dbReference type="Gene3D" id="1.10.530.10">
    <property type="match status" value="1"/>
</dbReference>
<dbReference type="GO" id="GO:0016020">
    <property type="term" value="C:membrane"/>
    <property type="evidence" value="ECO:0007669"/>
    <property type="project" value="InterPro"/>
</dbReference>
<dbReference type="SUPFAM" id="SSF53955">
    <property type="entry name" value="Lysozyme-like"/>
    <property type="match status" value="1"/>
</dbReference>
<dbReference type="GO" id="GO:0008933">
    <property type="term" value="F:peptidoglycan lytic transglycosylase activity"/>
    <property type="evidence" value="ECO:0007669"/>
    <property type="project" value="InterPro"/>
</dbReference>
<evidence type="ECO:0000256" key="1">
    <source>
        <dbReference type="ARBA" id="ARBA00007734"/>
    </source>
</evidence>
<evidence type="ECO:0000313" key="7">
    <source>
        <dbReference type="Proteomes" id="UP000283077"/>
    </source>
</evidence>
<feature type="signal peptide" evidence="3">
    <location>
        <begin position="1"/>
        <end position="35"/>
    </location>
</feature>
<dbReference type="OrthoDB" id="92254at2"/>
<dbReference type="PANTHER" id="PTHR37423:SF5">
    <property type="entry name" value="SOLUBLE LYTIC MUREIN TRANSGLYCOSYLASE"/>
    <property type="match status" value="1"/>
</dbReference>
<organism evidence="6 7">
    <name type="scientific">Rheinheimera riviphila</name>
    <dbReference type="NCBI Taxonomy" id="1834037"/>
    <lineage>
        <taxon>Bacteria</taxon>
        <taxon>Pseudomonadati</taxon>
        <taxon>Pseudomonadota</taxon>
        <taxon>Gammaproteobacteria</taxon>
        <taxon>Chromatiales</taxon>
        <taxon>Chromatiaceae</taxon>
        <taxon>Rheinheimera</taxon>
    </lineage>
</organism>
<dbReference type="GO" id="GO:0000270">
    <property type="term" value="P:peptidoglycan metabolic process"/>
    <property type="evidence" value="ECO:0007669"/>
    <property type="project" value="InterPro"/>
</dbReference>
<dbReference type="EMBL" id="SACS01000006">
    <property type="protein sequence ID" value="RVU40126.1"/>
    <property type="molecule type" value="Genomic_DNA"/>
</dbReference>
<sequence>MWQANFGFSGTTALRQSAALLATALVFLCSISALAAPSDQVLRERFLKAEKTIHKVTPEQAGKMLRDLHQYPLKPYIELEVLSRSLKDTVKVKEFIKRHQGTPLEWTLKKRWLMYLAGVGLTQPYLKNYAMGTDVVLDCYALQLRLINQPPADVWPEVTQLWTVGKSLPKECDALFSKWQKAGQRTPEVIWARLSKVADGGDTRIIPYLRTLLPKNLQYLGDKWKHAIENPGLVQRQKFLPLKHRWEREILAYALKKMVWKQPEQALRVWQRFESDPQFTKSQRIDVARQFAIALASKDDPRAAKFMPMVPVELKDDLFIQWQLTWLLRQNQWQQVQDLILELPAESQSDDSLQYWLARAYQQTGLLEKGDQLLANVAVQRSYYGFMAAAKLGLKPSLAHRPVPISAEQYQAFKKSDSIVRMYEWQAIGRPNAAKRELSFLQKYGSETQKFGAAKYAYDKGWYDRAIFALADAGYWDDVDMRFPMVFNNEIQKHAKAARVDPAWAMAITRRESTFIPTAKSPVGAHGLMQIMPQTAKHITGRRVPVQNLYNPNTNIDMGTDYLNYLMRQNNNNLVFATASYNAGYSRVKTWLPKNRQMPLDIWIETIPFKETREYVKAVLAYYQIYNIRMNQPRDVFVPLSTMQVGETT</sequence>
<dbReference type="Proteomes" id="UP000283077">
    <property type="component" value="Unassembled WGS sequence"/>
</dbReference>
<gene>
    <name evidence="6" type="ORF">EOE67_07710</name>
</gene>
<protein>
    <submittedName>
        <fullName evidence="6">Murein transglycosylase</fullName>
    </submittedName>
</protein>
<name>A0A437R013_9GAMM</name>
<dbReference type="InterPro" id="IPR008258">
    <property type="entry name" value="Transglycosylase_SLT_dom_1"/>
</dbReference>
<dbReference type="PANTHER" id="PTHR37423">
    <property type="entry name" value="SOLUBLE LYTIC MUREIN TRANSGLYCOSYLASE-RELATED"/>
    <property type="match status" value="1"/>
</dbReference>
<dbReference type="InterPro" id="IPR000189">
    <property type="entry name" value="Transglyc_AS"/>
</dbReference>
<feature type="domain" description="Transglycosylase SLT" evidence="4">
    <location>
        <begin position="491"/>
        <end position="597"/>
    </location>
</feature>
<dbReference type="InterPro" id="IPR037061">
    <property type="entry name" value="Lytic_TGlycoase_superhlx_L_sf"/>
</dbReference>
<dbReference type="PROSITE" id="PS00922">
    <property type="entry name" value="TRANSGLYCOSYLASE"/>
    <property type="match status" value="1"/>
</dbReference>
<dbReference type="CDD" id="cd13401">
    <property type="entry name" value="Slt70-like"/>
    <property type="match status" value="1"/>
</dbReference>
<dbReference type="InterPro" id="IPR023346">
    <property type="entry name" value="Lysozyme-like_dom_sf"/>
</dbReference>
<evidence type="ECO:0000256" key="3">
    <source>
        <dbReference type="SAM" id="SignalP"/>
    </source>
</evidence>
<evidence type="ECO:0000256" key="2">
    <source>
        <dbReference type="ARBA" id="ARBA00022729"/>
    </source>
</evidence>
<dbReference type="Gene3D" id="1.25.20.10">
    <property type="entry name" value="Bacterial muramidases"/>
    <property type="match status" value="1"/>
</dbReference>
<dbReference type="InterPro" id="IPR012289">
    <property type="entry name" value="Lytic_TGlycosylase_superhlx_L"/>
</dbReference>